<dbReference type="STRING" id="1641165.XM38_16010"/>
<dbReference type="EMBL" id="CP021983">
    <property type="protein sequence ID" value="ASC69258.1"/>
    <property type="molecule type" value="Genomic_DNA"/>
</dbReference>
<keyword evidence="2" id="KW-1185">Reference proteome</keyword>
<dbReference type="Proteomes" id="UP000191901">
    <property type="component" value="Chromosome"/>
</dbReference>
<dbReference type="KEGG" id="hhg:XM38_001850"/>
<evidence type="ECO:0000313" key="2">
    <source>
        <dbReference type="Proteomes" id="UP000191901"/>
    </source>
</evidence>
<dbReference type="OrthoDB" id="9810649at2"/>
<dbReference type="RefSeq" id="WP_080810874.1">
    <property type="nucleotide sequence ID" value="NZ_CP021983.2"/>
</dbReference>
<name>A0A1Z3HG60_9CYAN</name>
<sequence>MFLKHTPTHNLVEVLSLHDLWDPCQDQISGRFHAGEELQEPETFVKSELRFPSGEALPLCWRDPHYREATGSDRDQAALVS</sequence>
<organism evidence="1 2">
    <name type="scientific">Halomicronema hongdechloris C2206</name>
    <dbReference type="NCBI Taxonomy" id="1641165"/>
    <lineage>
        <taxon>Bacteria</taxon>
        <taxon>Bacillati</taxon>
        <taxon>Cyanobacteriota</taxon>
        <taxon>Cyanophyceae</taxon>
        <taxon>Nodosilineales</taxon>
        <taxon>Nodosilineaceae</taxon>
        <taxon>Halomicronema</taxon>
    </lineage>
</organism>
<gene>
    <name evidence="1" type="ORF">XM38_001850</name>
</gene>
<accession>A0A1Z3HG60</accession>
<proteinExistence type="predicted"/>
<evidence type="ECO:0000313" key="1">
    <source>
        <dbReference type="EMBL" id="ASC69258.1"/>
    </source>
</evidence>
<dbReference type="AlphaFoldDB" id="A0A1Z3HG60"/>
<protein>
    <recommendedName>
        <fullName evidence="3">Acetyltransferase</fullName>
    </recommendedName>
</protein>
<evidence type="ECO:0008006" key="3">
    <source>
        <dbReference type="Google" id="ProtNLM"/>
    </source>
</evidence>
<reference evidence="1 2" key="1">
    <citation type="journal article" date="2016" name="Biochim. Biophys. Acta">
        <title>Characterization of red-shifted phycobilisomes isolated from the chlorophyll f-containing cyanobacterium Halomicronema hongdechloris.</title>
        <authorList>
            <person name="Li Y."/>
            <person name="Lin Y."/>
            <person name="Garvey C.J."/>
            <person name="Birch D."/>
            <person name="Corkery R.W."/>
            <person name="Loughlin P.C."/>
            <person name="Scheer H."/>
            <person name="Willows R.D."/>
            <person name="Chen M."/>
        </authorList>
    </citation>
    <scope>NUCLEOTIDE SEQUENCE [LARGE SCALE GENOMIC DNA]</scope>
    <source>
        <strain evidence="1 2">C2206</strain>
    </source>
</reference>